<feature type="transmembrane region" description="Helical" evidence="1">
    <location>
        <begin position="29"/>
        <end position="46"/>
    </location>
</feature>
<protein>
    <submittedName>
        <fullName evidence="2">DUF962 domain-containing protein</fullName>
    </submittedName>
</protein>
<dbReference type="PANTHER" id="PTHR34205:SF2">
    <property type="entry name" value="DUF962 DOMAIN-CONTAINING PROTEIN"/>
    <property type="match status" value="1"/>
</dbReference>
<feature type="transmembrane region" description="Helical" evidence="1">
    <location>
        <begin position="52"/>
        <end position="71"/>
    </location>
</feature>
<accession>A0A3Q8U2F7</accession>
<reference evidence="2 3" key="1">
    <citation type="submission" date="2018-12" db="EMBL/GenBank/DDBJ databases">
        <authorList>
            <person name="Li S."/>
            <person name="Yang R."/>
            <person name="Chen G."/>
            <person name="Zou L."/>
            <person name="Zhang C."/>
            <person name="Chen Y."/>
            <person name="Liu Z."/>
            <person name="Li Y."/>
            <person name="Yan Y."/>
            <person name="Huang M."/>
            <person name="Chen T."/>
        </authorList>
    </citation>
    <scope>NUCLEOTIDE SEQUENCE [LARGE SCALE GENOMIC DNA]</scope>
    <source>
        <strain evidence="2 3">1257</strain>
    </source>
</reference>
<keyword evidence="1" id="KW-0472">Membrane</keyword>
<gene>
    <name evidence="2" type="ORF">EJA05_20530</name>
</gene>
<dbReference type="KEGG" id="pory:EJA05_20530"/>
<dbReference type="InterPro" id="IPR009305">
    <property type="entry name" value="Mpo1-like"/>
</dbReference>
<proteinExistence type="predicted"/>
<evidence type="ECO:0000313" key="3">
    <source>
        <dbReference type="Proteomes" id="UP000268230"/>
    </source>
</evidence>
<dbReference type="Pfam" id="PF06127">
    <property type="entry name" value="Mpo1-like"/>
    <property type="match status" value="1"/>
</dbReference>
<keyword evidence="1" id="KW-0812">Transmembrane</keyword>
<sequence>MTSTAQFRSFAEFYPYYLGEHSNPTCRRLHFVGTSLVIALLAYTLASGKWLLLLAVPLAGYGFAWAGHFFFEKNRPATFTHPWYSLIGDFAMFRDILLGRLSL</sequence>
<name>A0A3Q8U2F7_9PSED</name>
<evidence type="ECO:0000313" key="2">
    <source>
        <dbReference type="EMBL" id="AZL69960.1"/>
    </source>
</evidence>
<dbReference type="AlphaFoldDB" id="A0A3Q8U2F7"/>
<dbReference type="Proteomes" id="UP000268230">
    <property type="component" value="Chromosome"/>
</dbReference>
<dbReference type="PANTHER" id="PTHR34205">
    <property type="entry name" value="TRANSMEMBRANE PROTEIN"/>
    <property type="match status" value="1"/>
</dbReference>
<dbReference type="OrthoDB" id="7356072at2"/>
<dbReference type="EMBL" id="CP034338">
    <property type="protein sequence ID" value="AZL69960.1"/>
    <property type="molecule type" value="Genomic_DNA"/>
</dbReference>
<organism evidence="2 3">
    <name type="scientific">Pseudomonas entomophila</name>
    <dbReference type="NCBI Taxonomy" id="312306"/>
    <lineage>
        <taxon>Bacteria</taxon>
        <taxon>Pseudomonadati</taxon>
        <taxon>Pseudomonadota</taxon>
        <taxon>Gammaproteobacteria</taxon>
        <taxon>Pseudomonadales</taxon>
        <taxon>Pseudomonadaceae</taxon>
        <taxon>Pseudomonas</taxon>
    </lineage>
</organism>
<keyword evidence="1" id="KW-1133">Transmembrane helix</keyword>
<evidence type="ECO:0000256" key="1">
    <source>
        <dbReference type="SAM" id="Phobius"/>
    </source>
</evidence>